<dbReference type="Gene3D" id="1.10.287.130">
    <property type="match status" value="1"/>
</dbReference>
<dbReference type="PRINTS" id="PR00344">
    <property type="entry name" value="BCTRLSENSOR"/>
</dbReference>
<dbReference type="PROSITE" id="PS50113">
    <property type="entry name" value="PAC"/>
    <property type="match status" value="1"/>
</dbReference>
<keyword evidence="12" id="KW-0902">Two-component regulatory system</keyword>
<evidence type="ECO:0000256" key="13">
    <source>
        <dbReference type="SAM" id="Phobius"/>
    </source>
</evidence>
<dbReference type="InterPro" id="IPR036097">
    <property type="entry name" value="HisK_dim/P_sf"/>
</dbReference>
<dbReference type="SUPFAM" id="SSF47384">
    <property type="entry name" value="Homodimeric domain of signal transducing histidine kinase"/>
    <property type="match status" value="1"/>
</dbReference>
<evidence type="ECO:0000256" key="8">
    <source>
        <dbReference type="ARBA" id="ARBA00022741"/>
    </source>
</evidence>
<evidence type="ECO:0000259" key="16">
    <source>
        <dbReference type="PROSITE" id="PS50113"/>
    </source>
</evidence>
<dbReference type="PANTHER" id="PTHR43047">
    <property type="entry name" value="TWO-COMPONENT HISTIDINE PROTEIN KINASE"/>
    <property type="match status" value="1"/>
</dbReference>
<dbReference type="Pfam" id="PF00512">
    <property type="entry name" value="HisKA"/>
    <property type="match status" value="1"/>
</dbReference>
<proteinExistence type="predicted"/>
<dbReference type="InterPro" id="IPR005467">
    <property type="entry name" value="His_kinase_dom"/>
</dbReference>
<keyword evidence="5" id="KW-0597">Phosphoprotein</keyword>
<keyword evidence="9" id="KW-0418">Kinase</keyword>
<evidence type="ECO:0000256" key="11">
    <source>
        <dbReference type="ARBA" id="ARBA00022989"/>
    </source>
</evidence>
<dbReference type="SUPFAM" id="SSF55874">
    <property type="entry name" value="ATPase domain of HSP90 chaperone/DNA topoisomerase II/histidine kinase"/>
    <property type="match status" value="1"/>
</dbReference>
<evidence type="ECO:0000256" key="9">
    <source>
        <dbReference type="ARBA" id="ARBA00022777"/>
    </source>
</evidence>
<dbReference type="Pfam" id="PF02518">
    <property type="entry name" value="HATPase_c"/>
    <property type="match status" value="1"/>
</dbReference>
<comment type="subcellular location">
    <subcellularLocation>
        <location evidence="2">Cell membrane</location>
        <topology evidence="2">Multi-pass membrane protein</topology>
    </subcellularLocation>
</comment>
<sequence length="879" mass="97010">MVVGRGPLMPFIRSRFSFQRQILLPVSMALLGLLLVFALGFWLYLGQIELARTLQTTSQVRIAWDRLQQENTQHLHWFARESAADPQLREAMQRGDSDTLLTLTRQRFAELREQFGISHWYFIRPDRHTLLRVHAPQNSGDLIKRRTLADAAASGRPVSGLELGPLGTYTLRHVLPWYDGDQLLGYIEMGLEVEWFAREIEKILQVDIITAVDKAYTSESAFAAGKLALGFTGYWNEHPQIAILDQGRKRLPAHLATRWNANPGGLPDTVFAVDDAARSWSASLLPLPDHERRAVASLAILRDVTAERGEGLRKLLFALLVAGGLAMLLGLALSRRTRAIEHDLQTAHESLEANEQRFQDIFSTSSDWWFWETDADQRFSFLSDNLSSLLGIDARQIIGKSRRDIMLASDAHEQARIDAHFADLDAHQAFHRFEYQARLPDGRIVWLAVSGVPVFDPAGNLQGYRGAASDITIRHERETSEIDAREGAETKFAVARILQETARPLSERFDEVLAVLFQMRGMSGKQHGRILLATAEQAVRHCAWQDDAGNYLCERAATTGKLIVSDNCAADSGHSTDNAAHGHYLVPLLLGSECLGVLCLHTLPNPSRSPIRLDTLQQIGGLLALAIANERALAAERDALAQAAAASRAKSEFLANMSHELRTPMNGVIGMCELLLDTPLTAEQREYAEIVQQSAGSLLGVINDILDFSKIEAGKLQVDCVEFRLPFILRQTCDLLAVLAAEKQLALHCQLSPAIPEQVTGDPARLRQVLNNLIGNAIKFTSSGQVDLEVVPDAAGRIRFTVRDTGIGMTAQQIELLFQPFSQGDNSTTRRFGGTGLGLSISKRLVEMMGGEIGVDSREGSGSAFWFTLPLAAAGQPEA</sequence>
<evidence type="ECO:0000256" key="12">
    <source>
        <dbReference type="ARBA" id="ARBA00023012"/>
    </source>
</evidence>
<dbReference type="Pfam" id="PF14827">
    <property type="entry name" value="dCache_3"/>
    <property type="match status" value="1"/>
</dbReference>
<feature type="transmembrane region" description="Helical" evidence="13">
    <location>
        <begin position="22"/>
        <end position="45"/>
    </location>
</feature>
<evidence type="ECO:0000313" key="18">
    <source>
        <dbReference type="Proteomes" id="UP000187526"/>
    </source>
</evidence>
<dbReference type="Pfam" id="PF01590">
    <property type="entry name" value="GAF"/>
    <property type="match status" value="1"/>
</dbReference>
<dbReference type="Gene3D" id="3.30.565.10">
    <property type="entry name" value="Histidine kinase-like ATPase, C-terminal domain"/>
    <property type="match status" value="1"/>
</dbReference>
<dbReference type="InterPro" id="IPR003661">
    <property type="entry name" value="HisK_dim/P_dom"/>
</dbReference>
<feature type="domain" description="PAS" evidence="15">
    <location>
        <begin position="354"/>
        <end position="401"/>
    </location>
</feature>
<dbReference type="InterPro" id="IPR000014">
    <property type="entry name" value="PAS"/>
</dbReference>
<dbReference type="EC" id="2.7.13.3" evidence="3"/>
<dbReference type="NCBIfam" id="TIGR00229">
    <property type="entry name" value="sensory_box"/>
    <property type="match status" value="1"/>
</dbReference>
<dbReference type="InterPro" id="IPR003594">
    <property type="entry name" value="HATPase_dom"/>
</dbReference>
<dbReference type="PROSITE" id="PS50112">
    <property type="entry name" value="PAS"/>
    <property type="match status" value="1"/>
</dbReference>
<dbReference type="GO" id="GO:0005886">
    <property type="term" value="C:plasma membrane"/>
    <property type="evidence" value="ECO:0007669"/>
    <property type="project" value="UniProtKB-SubCell"/>
</dbReference>
<dbReference type="InterPro" id="IPR035965">
    <property type="entry name" value="PAS-like_dom_sf"/>
</dbReference>
<dbReference type="GO" id="GO:0000155">
    <property type="term" value="F:phosphorelay sensor kinase activity"/>
    <property type="evidence" value="ECO:0007669"/>
    <property type="project" value="InterPro"/>
</dbReference>
<dbReference type="CDD" id="cd16922">
    <property type="entry name" value="HATPase_EvgS-ArcB-TorS-like"/>
    <property type="match status" value="1"/>
</dbReference>
<feature type="domain" description="Histidine kinase" evidence="14">
    <location>
        <begin position="656"/>
        <end position="873"/>
    </location>
</feature>
<dbReference type="SMART" id="SM00065">
    <property type="entry name" value="GAF"/>
    <property type="match status" value="1"/>
</dbReference>
<dbReference type="EMBL" id="MTHD01000003">
    <property type="protein sequence ID" value="OMG53913.1"/>
    <property type="molecule type" value="Genomic_DNA"/>
</dbReference>
<dbReference type="STRING" id="418702.BJN45_10915"/>
<evidence type="ECO:0000259" key="15">
    <source>
        <dbReference type="PROSITE" id="PS50112"/>
    </source>
</evidence>
<dbReference type="SMART" id="SM00388">
    <property type="entry name" value="HisKA"/>
    <property type="match status" value="1"/>
</dbReference>
<feature type="domain" description="PAC" evidence="16">
    <location>
        <begin position="431"/>
        <end position="483"/>
    </location>
</feature>
<dbReference type="InterPro" id="IPR029151">
    <property type="entry name" value="Sensor-like_sf"/>
</dbReference>
<dbReference type="GO" id="GO:0005524">
    <property type="term" value="F:ATP binding"/>
    <property type="evidence" value="ECO:0007669"/>
    <property type="project" value="UniProtKB-KW"/>
</dbReference>
<organism evidence="17 18">
    <name type="scientific">Azonexus hydrophilus</name>
    <dbReference type="NCBI Taxonomy" id="418702"/>
    <lineage>
        <taxon>Bacteria</taxon>
        <taxon>Pseudomonadati</taxon>
        <taxon>Pseudomonadota</taxon>
        <taxon>Betaproteobacteria</taxon>
        <taxon>Rhodocyclales</taxon>
        <taxon>Azonexaceae</taxon>
        <taxon>Azonexus</taxon>
    </lineage>
</organism>
<keyword evidence="8" id="KW-0547">Nucleotide-binding</keyword>
<keyword evidence="6" id="KW-0808">Transferase</keyword>
<dbReference type="InterPro" id="IPR003018">
    <property type="entry name" value="GAF"/>
</dbReference>
<evidence type="ECO:0000313" key="17">
    <source>
        <dbReference type="EMBL" id="OMG53913.1"/>
    </source>
</evidence>
<dbReference type="InterPro" id="IPR004358">
    <property type="entry name" value="Sig_transdc_His_kin-like_C"/>
</dbReference>
<evidence type="ECO:0000256" key="5">
    <source>
        <dbReference type="ARBA" id="ARBA00022553"/>
    </source>
</evidence>
<dbReference type="SMART" id="SM00086">
    <property type="entry name" value="PAC"/>
    <property type="match status" value="1"/>
</dbReference>
<dbReference type="PANTHER" id="PTHR43047:SF78">
    <property type="entry name" value="SENSORY_REGULATORY PROTEIN RPFC"/>
    <property type="match status" value="1"/>
</dbReference>
<evidence type="ECO:0000256" key="3">
    <source>
        <dbReference type="ARBA" id="ARBA00012438"/>
    </source>
</evidence>
<dbReference type="Gene3D" id="3.30.450.20">
    <property type="entry name" value="PAS domain"/>
    <property type="match status" value="2"/>
</dbReference>
<dbReference type="AlphaFoldDB" id="A0A1R1I5D2"/>
<dbReference type="FunFam" id="3.30.565.10:FF:000078">
    <property type="entry name" value="Two-component sensor histidine kinase"/>
    <property type="match status" value="1"/>
</dbReference>
<dbReference type="InterPro" id="IPR036890">
    <property type="entry name" value="HATPase_C_sf"/>
</dbReference>
<accession>A0A1R1I5D2</accession>
<dbReference type="CDD" id="cd00082">
    <property type="entry name" value="HisKA"/>
    <property type="match status" value="1"/>
</dbReference>
<dbReference type="SUPFAM" id="SSF55785">
    <property type="entry name" value="PYP-like sensor domain (PAS domain)"/>
    <property type="match status" value="1"/>
</dbReference>
<comment type="caution">
    <text evidence="17">The sequence shown here is derived from an EMBL/GenBank/DDBJ whole genome shotgun (WGS) entry which is preliminary data.</text>
</comment>
<keyword evidence="4" id="KW-1003">Cell membrane</keyword>
<dbReference type="Proteomes" id="UP000187526">
    <property type="component" value="Unassembled WGS sequence"/>
</dbReference>
<dbReference type="FunFam" id="1.10.287.130:FF:000002">
    <property type="entry name" value="Two-component osmosensing histidine kinase"/>
    <property type="match status" value="1"/>
</dbReference>
<dbReference type="SUPFAM" id="SSF55781">
    <property type="entry name" value="GAF domain-like"/>
    <property type="match status" value="1"/>
</dbReference>
<dbReference type="Pfam" id="PF08448">
    <property type="entry name" value="PAS_4"/>
    <property type="match status" value="1"/>
</dbReference>
<evidence type="ECO:0000256" key="10">
    <source>
        <dbReference type="ARBA" id="ARBA00022840"/>
    </source>
</evidence>
<dbReference type="SUPFAM" id="SSF103190">
    <property type="entry name" value="Sensory domain-like"/>
    <property type="match status" value="1"/>
</dbReference>
<keyword evidence="18" id="KW-1185">Reference proteome</keyword>
<evidence type="ECO:0000256" key="2">
    <source>
        <dbReference type="ARBA" id="ARBA00004651"/>
    </source>
</evidence>
<dbReference type="InterPro" id="IPR029016">
    <property type="entry name" value="GAF-like_dom_sf"/>
</dbReference>
<dbReference type="InterPro" id="IPR000700">
    <property type="entry name" value="PAS-assoc_C"/>
</dbReference>
<name>A0A1R1I5D2_9RHOO</name>
<keyword evidence="13" id="KW-0472">Membrane</keyword>
<evidence type="ECO:0000256" key="1">
    <source>
        <dbReference type="ARBA" id="ARBA00000085"/>
    </source>
</evidence>
<protein>
    <recommendedName>
        <fullName evidence="3">histidine kinase</fullName>
        <ecNumber evidence="3">2.7.13.3</ecNumber>
    </recommendedName>
</protein>
<gene>
    <name evidence="17" type="ORF">BJN45_10915</name>
</gene>
<evidence type="ECO:0000256" key="7">
    <source>
        <dbReference type="ARBA" id="ARBA00022692"/>
    </source>
</evidence>
<dbReference type="InterPro" id="IPR029150">
    <property type="entry name" value="dCache_3"/>
</dbReference>
<dbReference type="InterPro" id="IPR001610">
    <property type="entry name" value="PAC"/>
</dbReference>
<dbReference type="SMART" id="SM00387">
    <property type="entry name" value="HATPase_c"/>
    <property type="match status" value="1"/>
</dbReference>
<keyword evidence="7 13" id="KW-0812">Transmembrane</keyword>
<dbReference type="Gene3D" id="3.30.450.40">
    <property type="match status" value="1"/>
</dbReference>
<keyword evidence="11 13" id="KW-1133">Transmembrane helix</keyword>
<evidence type="ECO:0000256" key="4">
    <source>
        <dbReference type="ARBA" id="ARBA00022475"/>
    </source>
</evidence>
<reference evidence="17 18" key="1">
    <citation type="submission" date="2016-10" db="EMBL/GenBank/DDBJ databases">
        <title>Alkaliphiles isolated from bioreactors.</title>
        <authorList>
            <person name="Salah Z."/>
            <person name="Rout S.P."/>
            <person name="Humphreys P.N."/>
        </authorList>
    </citation>
    <scope>NUCLEOTIDE SEQUENCE [LARGE SCALE GENOMIC DNA]</scope>
    <source>
        <strain evidence="17 18">ZS02</strain>
    </source>
</reference>
<dbReference type="CDD" id="cd00130">
    <property type="entry name" value="PAS"/>
    <property type="match status" value="1"/>
</dbReference>
<keyword evidence="10" id="KW-0067">ATP-binding</keyword>
<evidence type="ECO:0000259" key="14">
    <source>
        <dbReference type="PROSITE" id="PS50109"/>
    </source>
</evidence>
<dbReference type="PROSITE" id="PS50109">
    <property type="entry name" value="HIS_KIN"/>
    <property type="match status" value="1"/>
</dbReference>
<dbReference type="InterPro" id="IPR013656">
    <property type="entry name" value="PAS_4"/>
</dbReference>
<evidence type="ECO:0000256" key="6">
    <source>
        <dbReference type="ARBA" id="ARBA00022679"/>
    </source>
</evidence>
<comment type="catalytic activity">
    <reaction evidence="1">
        <text>ATP + protein L-histidine = ADP + protein N-phospho-L-histidine.</text>
        <dbReference type="EC" id="2.7.13.3"/>
    </reaction>
</comment>